<feature type="domain" description="Glycine-rich" evidence="1">
    <location>
        <begin position="5"/>
        <end position="207"/>
    </location>
</feature>
<gene>
    <name evidence="2" type="ORF">COV57_00370</name>
</gene>
<dbReference type="InterPro" id="IPR012334">
    <property type="entry name" value="Pectin_lyas_fold"/>
</dbReference>
<organism evidence="2 3">
    <name type="scientific">Candidatus Liptonbacteria bacterium CG11_big_fil_rev_8_21_14_0_20_35_14</name>
    <dbReference type="NCBI Taxonomy" id="1974634"/>
    <lineage>
        <taxon>Bacteria</taxon>
        <taxon>Candidatus Liptoniibacteriota</taxon>
    </lineage>
</organism>
<protein>
    <recommendedName>
        <fullName evidence="1">Glycine-rich domain-containing protein</fullName>
    </recommendedName>
</protein>
<dbReference type="SUPFAM" id="SSF49899">
    <property type="entry name" value="Concanavalin A-like lectins/glucanases"/>
    <property type="match status" value="1"/>
</dbReference>
<reference evidence="2 3" key="1">
    <citation type="submission" date="2017-09" db="EMBL/GenBank/DDBJ databases">
        <title>Depth-based differentiation of microbial function through sediment-hosted aquifers and enrichment of novel symbionts in the deep terrestrial subsurface.</title>
        <authorList>
            <person name="Probst A.J."/>
            <person name="Ladd B."/>
            <person name="Jarett J.K."/>
            <person name="Geller-Mcgrath D.E."/>
            <person name="Sieber C.M."/>
            <person name="Emerson J.B."/>
            <person name="Anantharaman K."/>
            <person name="Thomas B.C."/>
            <person name="Malmstrom R."/>
            <person name="Stieglmeier M."/>
            <person name="Klingl A."/>
            <person name="Woyke T."/>
            <person name="Ryan C.M."/>
            <person name="Banfield J.F."/>
        </authorList>
    </citation>
    <scope>NUCLEOTIDE SEQUENCE [LARGE SCALE GENOMIC DNA]</scope>
    <source>
        <strain evidence="2">CG11_big_fil_rev_8_21_14_0_20_35_14</strain>
    </source>
</reference>
<evidence type="ECO:0000259" key="1">
    <source>
        <dbReference type="Pfam" id="PF21722"/>
    </source>
</evidence>
<feature type="non-terminal residue" evidence="2">
    <location>
        <position position="1"/>
    </location>
</feature>
<dbReference type="Proteomes" id="UP000229893">
    <property type="component" value="Unassembled WGS sequence"/>
</dbReference>
<dbReference type="InterPro" id="IPR011050">
    <property type="entry name" value="Pectin_lyase_fold/virulence"/>
</dbReference>
<dbReference type="Gene3D" id="2.60.120.200">
    <property type="match status" value="1"/>
</dbReference>
<dbReference type="AlphaFoldDB" id="A0A2H0N8H0"/>
<dbReference type="SUPFAM" id="SSF51126">
    <property type="entry name" value="Pectin lyase-like"/>
    <property type="match status" value="1"/>
</dbReference>
<comment type="caution">
    <text evidence="2">The sequence shown here is derived from an EMBL/GenBank/DDBJ whole genome shotgun (WGS) entry which is preliminary data.</text>
</comment>
<dbReference type="InterPro" id="IPR049304">
    <property type="entry name" value="Gly_rich_dom"/>
</dbReference>
<evidence type="ECO:0000313" key="3">
    <source>
        <dbReference type="Proteomes" id="UP000229893"/>
    </source>
</evidence>
<accession>A0A2H0N8H0</accession>
<dbReference type="Pfam" id="PF13385">
    <property type="entry name" value="Laminin_G_3"/>
    <property type="match status" value="1"/>
</dbReference>
<proteinExistence type="predicted"/>
<evidence type="ECO:0000313" key="2">
    <source>
        <dbReference type="EMBL" id="PIR05184.1"/>
    </source>
</evidence>
<name>A0A2H0N8H0_9BACT</name>
<dbReference type="Pfam" id="PF21722">
    <property type="entry name" value="Gly_rich_2"/>
    <property type="match status" value="1"/>
</dbReference>
<dbReference type="EMBL" id="PCWO01000005">
    <property type="protein sequence ID" value="PIR05184.1"/>
    <property type="molecule type" value="Genomic_DNA"/>
</dbReference>
<dbReference type="Gene3D" id="2.160.20.10">
    <property type="entry name" value="Single-stranded right-handed beta-helix, Pectin lyase-like"/>
    <property type="match status" value="1"/>
</dbReference>
<dbReference type="InterPro" id="IPR013320">
    <property type="entry name" value="ConA-like_dom_sf"/>
</dbReference>
<sequence>NTSFAVTGQAYSVTVGAGGAGGSTSYTRGSNGGNSVFSTITAIGGGGGGAWSGSTTHGLNGGSGGGASLYDGIGGSGTSGQGSNGGRGSYTSLSGGYGGGAGGGGAGGAGEDSVYVSPGSGGDGGLGLTNSISGSSVTYAGGGGGGAWSSSANNGVGGSGGGGAGAYSGVAATAGTPNTGGGGGGAYYQGNGVAGAAGGSGIVIIRYLTGEGGVSPLISCGSIGSPVANWKFDETSGTTATDSIGSYNGTVNGATVNQSGQIIKAYSFDGTNDYVALGDINQIDGVSNLSFSFWIYPTGDAGTDTILDKTNNNRIYYLPASKNIRWHIYTNGWDGGSDTPSNSVPLNQWNHIVTTYNGSVKKIYVNGVDQSITNSSLSGNTGLNSNQLYAGSIGAGSSDFYPGKIDDVCIYNKALDPYEASSIYRGEVPVSLTGNYYVDYTSGSDTNNGTSSATAFKTIKKAIDTASSGHTIILMPGTHTITWAEATAVSYGKNSIYITKPLTFKGYGKYTIIDMVGNGTHGDNDRFYGLWWNSNATMSSMIIKARNNYGARTYESSLFGSYSPYVSGVLTLNNVAMVNLDGRGIIYDNSGNGGDDGRVEMYNSVLAGVDYTIQSYTGHVDLYRSEYKNVNLTNELPSYGSVGSFTNTRAITATLNSEATFDSYIDSLKAESTGQTSGVNQNNTGVWGGSNALYWGYFE</sequence>